<organism evidence="2 3">
    <name type="scientific">Colletotrichum plurivorum</name>
    <dbReference type="NCBI Taxonomy" id="2175906"/>
    <lineage>
        <taxon>Eukaryota</taxon>
        <taxon>Fungi</taxon>
        <taxon>Dikarya</taxon>
        <taxon>Ascomycota</taxon>
        <taxon>Pezizomycotina</taxon>
        <taxon>Sordariomycetes</taxon>
        <taxon>Hypocreomycetidae</taxon>
        <taxon>Glomerellales</taxon>
        <taxon>Glomerellaceae</taxon>
        <taxon>Colletotrichum</taxon>
        <taxon>Colletotrichum orchidearum species complex</taxon>
    </lineage>
</organism>
<feature type="compositionally biased region" description="Basic and acidic residues" evidence="1">
    <location>
        <begin position="93"/>
        <end position="126"/>
    </location>
</feature>
<feature type="region of interest" description="Disordered" evidence="1">
    <location>
        <begin position="1"/>
        <end position="48"/>
    </location>
</feature>
<feature type="compositionally biased region" description="Basic and acidic residues" evidence="1">
    <location>
        <begin position="138"/>
        <end position="184"/>
    </location>
</feature>
<dbReference type="EMBL" id="WIGO01000098">
    <property type="protein sequence ID" value="KAF6830120.1"/>
    <property type="molecule type" value="Genomic_DNA"/>
</dbReference>
<keyword evidence="3" id="KW-1185">Reference proteome</keyword>
<feature type="compositionally biased region" description="Polar residues" evidence="1">
    <location>
        <begin position="286"/>
        <end position="295"/>
    </location>
</feature>
<name>A0A8H6NEY6_9PEZI</name>
<comment type="caution">
    <text evidence="2">The sequence shown here is derived from an EMBL/GenBank/DDBJ whole genome shotgun (WGS) entry which is preliminary data.</text>
</comment>
<protein>
    <submittedName>
        <fullName evidence="2">Uncharacterized protein</fullName>
    </submittedName>
</protein>
<proteinExistence type="predicted"/>
<reference evidence="2" key="1">
    <citation type="journal article" date="2020" name="Phytopathology">
        <title>Genome Sequence Resources of Colletotrichum truncatum, C. plurivorum, C. musicola, and C. sojae: Four Species Pathogenic to Soybean (Glycine max).</title>
        <authorList>
            <person name="Rogerio F."/>
            <person name="Boufleur T.R."/>
            <person name="Ciampi-Guillardi M."/>
            <person name="Sukno S.A."/>
            <person name="Thon M.R."/>
            <person name="Massola Junior N.S."/>
            <person name="Baroncelli R."/>
        </authorList>
    </citation>
    <scope>NUCLEOTIDE SEQUENCE</scope>
    <source>
        <strain evidence="2">LFN00145</strain>
    </source>
</reference>
<dbReference type="Proteomes" id="UP000654918">
    <property type="component" value="Unassembled WGS sequence"/>
</dbReference>
<feature type="compositionally biased region" description="Polar residues" evidence="1">
    <location>
        <begin position="12"/>
        <end position="33"/>
    </location>
</feature>
<evidence type="ECO:0000256" key="1">
    <source>
        <dbReference type="SAM" id="MobiDB-lite"/>
    </source>
</evidence>
<feature type="compositionally biased region" description="Polar residues" evidence="1">
    <location>
        <begin position="225"/>
        <end position="240"/>
    </location>
</feature>
<accession>A0A8H6NEY6</accession>
<dbReference type="AlphaFoldDB" id="A0A8H6NEY6"/>
<gene>
    <name evidence="2" type="ORF">CPLU01_07535</name>
</gene>
<feature type="region of interest" description="Disordered" evidence="1">
    <location>
        <begin position="93"/>
        <end position="295"/>
    </location>
</feature>
<sequence>MSANRKEHRSSRNVTFEPTQSVRGHRQQASDSGVGSDHDSYGTSPDRSAQAYYDLHKAHIKLKDELAKLQENYTTVKARVGALENTVEVLEDDKEKLLREKRTLKDENEKLREDLRKARGSTREPKMTGALPTQPPSPKEKSRRSESKVRRSGEETTKEREKRHKEDKDRLKSRFDHKDKDDKSTSSNSSSGRSRRESYVEPYGPPAPRPAPEPARSGRSRRDSTYSQQARPQVHVSTTMPGPDVYSAAPRTSSHPDYESAVSHYEDSAVYSNEDGHYHPYPLPSDASSRGRSQW</sequence>
<evidence type="ECO:0000313" key="3">
    <source>
        <dbReference type="Proteomes" id="UP000654918"/>
    </source>
</evidence>
<evidence type="ECO:0000313" key="2">
    <source>
        <dbReference type="EMBL" id="KAF6830120.1"/>
    </source>
</evidence>
<feature type="compositionally biased region" description="Basic residues" evidence="1">
    <location>
        <begin position="1"/>
        <end position="11"/>
    </location>
</feature>
<feature type="compositionally biased region" description="Pro residues" evidence="1">
    <location>
        <begin position="203"/>
        <end position="213"/>
    </location>
</feature>